<protein>
    <submittedName>
        <fullName evidence="2">Uncharacterized protein</fullName>
    </submittedName>
</protein>
<evidence type="ECO:0000313" key="2">
    <source>
        <dbReference type="WBParaSite" id="scaffold8913_cov224.g13486"/>
    </source>
</evidence>
<proteinExistence type="predicted"/>
<organism evidence="1 2">
    <name type="scientific">Meloidogyne javanica</name>
    <name type="common">Root-knot nematode worm</name>
    <dbReference type="NCBI Taxonomy" id="6303"/>
    <lineage>
        <taxon>Eukaryota</taxon>
        <taxon>Metazoa</taxon>
        <taxon>Ecdysozoa</taxon>
        <taxon>Nematoda</taxon>
        <taxon>Chromadorea</taxon>
        <taxon>Rhabditida</taxon>
        <taxon>Tylenchina</taxon>
        <taxon>Tylenchomorpha</taxon>
        <taxon>Tylenchoidea</taxon>
        <taxon>Meloidogynidae</taxon>
        <taxon>Meloidogyninae</taxon>
        <taxon>Meloidogyne</taxon>
        <taxon>Meloidogyne incognita group</taxon>
    </lineage>
</organism>
<evidence type="ECO:0000313" key="1">
    <source>
        <dbReference type="Proteomes" id="UP000887561"/>
    </source>
</evidence>
<reference evidence="2" key="1">
    <citation type="submission" date="2022-11" db="UniProtKB">
        <authorList>
            <consortium name="WormBaseParasite"/>
        </authorList>
    </citation>
    <scope>IDENTIFICATION</scope>
</reference>
<accession>A0A915NBR3</accession>
<sequence length="289" mass="33242">MSKNGNIIPEQQQNYLLSIDNIDKLFKRAAIFTMLKAKARASLSEVPQVERILFNQCLSEYKQEQLTPVLYAKCLVKLIKAKNRLKDNYRMTEENKERDHLVNQLNPELSQLETKILPAIKQIETKEGEWGKLKASLNNKQIEMINKLGYTYLFDWQERIIRINENNNWNTVENAENALEEKIEAIANLGESETWKTLNYVNVPSFQQARKKRQVDAGLAPDTEIGVHPIPRILTLEPFAFDTRLGGVVLEGLFLSPHAFYREIISPEILTIRLLSPVAFYATILSPMA</sequence>
<dbReference type="WBParaSite" id="scaffold8913_cov224.g13486">
    <property type="protein sequence ID" value="scaffold8913_cov224.g13486"/>
    <property type="gene ID" value="scaffold8913_cov224.g13486"/>
</dbReference>
<keyword evidence="1" id="KW-1185">Reference proteome</keyword>
<name>A0A915NBR3_MELJA</name>
<dbReference type="Proteomes" id="UP000887561">
    <property type="component" value="Unplaced"/>
</dbReference>
<dbReference type="AlphaFoldDB" id="A0A915NBR3"/>